<keyword evidence="2 10" id="KW-0813">Transport</keyword>
<dbReference type="GO" id="GO:0015385">
    <property type="term" value="F:sodium:proton antiporter activity"/>
    <property type="evidence" value="ECO:0007669"/>
    <property type="project" value="InterPro"/>
</dbReference>
<comment type="subcellular location">
    <subcellularLocation>
        <location evidence="10">Cell inner membrane</location>
        <topology evidence="10">Multi-pass membrane protein</topology>
    </subcellularLocation>
    <subcellularLocation>
        <location evidence="1">Cell membrane</location>
        <topology evidence="1">Multi-pass membrane protein</topology>
    </subcellularLocation>
</comment>
<comment type="similarity">
    <text evidence="10">Belongs to the monovalent cation:proton antiporter 1 (CPA1) transporter (TC 2.A.36) family.</text>
</comment>
<feature type="transmembrane region" description="Helical" evidence="10">
    <location>
        <begin position="304"/>
        <end position="325"/>
    </location>
</feature>
<dbReference type="RefSeq" id="WP_176614417.1">
    <property type="nucleotide sequence ID" value="NZ_JABXXR010000141.1"/>
</dbReference>
<sequence length="528" mass="56633">MTDLARFELFLVIFAVILFLALLARCMRLPPSVAFIGGGLALAMVPGVPVFTIDPDLVLVVFLPPLLMAGAYFTVWPSFRANLSGILQLAVGAVLFCTLVVGVAVHWLVPSLPWAVCFALGAILAPPDAVAAKSVLERVHLPERLSTLIEGESLLNDASSLVVYRVAIAAFLTGSFSILHAVMSFAVLSAGGVALGLAMGWAMLTVLRRVSDSMVVICLTLLGPWVAYVVGERVGVSGVMATVTMGLLFGWYQHDVFSAATRLRGEAFWSTITFLLEAMIFVIIGLALRAILHGGESLFASTGQLALCVAFVVITAILARFAWVYGAVVLSGTTRRLAGRPTAPRAWAEATVTGWCGMRGVVSLAVALSTPEDMPGRSFVLLCTFALILTTVVGQGTTLGLVIRALKLSAGGAGGRALLSEDEARLCVATAQRRAIEARATAPDGRVVHPRLLEQYRHRETAEQRYLRERDTVQQDHNDHFETVLAIIAAGRSEILSLHRGGRIHDEVLRALEYQLDLQELTALAERA</sequence>
<feature type="transmembrane region" description="Helical" evidence="10">
    <location>
        <begin position="379"/>
        <end position="403"/>
    </location>
</feature>
<organism evidence="12 13">
    <name type="scientific">Ameyamaea chiangmaiensis</name>
    <dbReference type="NCBI Taxonomy" id="442969"/>
    <lineage>
        <taxon>Bacteria</taxon>
        <taxon>Pseudomonadati</taxon>
        <taxon>Pseudomonadota</taxon>
        <taxon>Alphaproteobacteria</taxon>
        <taxon>Acetobacterales</taxon>
        <taxon>Acetobacteraceae</taxon>
        <taxon>Ameyamaea</taxon>
    </lineage>
</organism>
<dbReference type="InterPro" id="IPR004705">
    <property type="entry name" value="Cation/H_exchanger_CPA1_bac"/>
</dbReference>
<keyword evidence="9 10" id="KW-0739">Sodium transport</keyword>
<dbReference type="InterPro" id="IPR018422">
    <property type="entry name" value="Cation/H_exchanger_CPA1"/>
</dbReference>
<keyword evidence="6 10" id="KW-0915">Sodium</keyword>
<dbReference type="Pfam" id="PF00999">
    <property type="entry name" value="Na_H_Exchanger"/>
    <property type="match status" value="1"/>
</dbReference>
<keyword evidence="8 10" id="KW-0472">Membrane</keyword>
<protein>
    <submittedName>
        <fullName evidence="12">Na+/H+ antiporter</fullName>
    </submittedName>
</protein>
<evidence type="ECO:0000256" key="8">
    <source>
        <dbReference type="ARBA" id="ARBA00023136"/>
    </source>
</evidence>
<evidence type="ECO:0000256" key="4">
    <source>
        <dbReference type="ARBA" id="ARBA00022692"/>
    </source>
</evidence>
<feature type="transmembrane region" description="Helical" evidence="10">
    <location>
        <begin position="57"/>
        <end position="75"/>
    </location>
</feature>
<dbReference type="PANTHER" id="PTHR10110">
    <property type="entry name" value="SODIUM/HYDROGEN EXCHANGER"/>
    <property type="match status" value="1"/>
</dbReference>
<gene>
    <name evidence="12" type="ORF">HUK82_13275</name>
</gene>
<evidence type="ECO:0000256" key="6">
    <source>
        <dbReference type="ARBA" id="ARBA00023053"/>
    </source>
</evidence>
<dbReference type="Proteomes" id="UP000585665">
    <property type="component" value="Unassembled WGS sequence"/>
</dbReference>
<name>A0A850PAI0_9PROT</name>
<evidence type="ECO:0000259" key="11">
    <source>
        <dbReference type="Pfam" id="PF00999"/>
    </source>
</evidence>
<evidence type="ECO:0000256" key="1">
    <source>
        <dbReference type="ARBA" id="ARBA00004651"/>
    </source>
</evidence>
<proteinExistence type="inferred from homology"/>
<dbReference type="NCBIfam" id="TIGR00831">
    <property type="entry name" value="a_cpa1"/>
    <property type="match status" value="1"/>
</dbReference>
<evidence type="ECO:0000256" key="7">
    <source>
        <dbReference type="ARBA" id="ARBA00023065"/>
    </source>
</evidence>
<feature type="domain" description="Cation/H+ exchanger transmembrane" evidence="11">
    <location>
        <begin position="16"/>
        <end position="403"/>
    </location>
</feature>
<keyword evidence="10" id="KW-0050">Antiport</keyword>
<keyword evidence="10" id="KW-0997">Cell inner membrane</keyword>
<dbReference type="GO" id="GO:0005886">
    <property type="term" value="C:plasma membrane"/>
    <property type="evidence" value="ECO:0007669"/>
    <property type="project" value="UniProtKB-SubCell"/>
</dbReference>
<feature type="transmembrane region" description="Helical" evidence="10">
    <location>
        <begin position="33"/>
        <end position="51"/>
    </location>
</feature>
<dbReference type="InterPro" id="IPR006153">
    <property type="entry name" value="Cation/H_exchanger_TM"/>
</dbReference>
<dbReference type="PANTHER" id="PTHR10110:SF86">
    <property type="entry name" value="SODIUM_HYDROGEN EXCHANGER 7"/>
    <property type="match status" value="1"/>
</dbReference>
<feature type="transmembrane region" description="Helical" evidence="10">
    <location>
        <begin position="234"/>
        <end position="252"/>
    </location>
</feature>
<keyword evidence="7 10" id="KW-0406">Ion transport</keyword>
<comment type="caution">
    <text evidence="12">The sequence shown here is derived from an EMBL/GenBank/DDBJ whole genome shotgun (WGS) entry which is preliminary data.</text>
</comment>
<dbReference type="EMBL" id="JABXXR010000141">
    <property type="protein sequence ID" value="NVN41527.1"/>
    <property type="molecule type" value="Genomic_DNA"/>
</dbReference>
<dbReference type="GO" id="GO:0015386">
    <property type="term" value="F:potassium:proton antiporter activity"/>
    <property type="evidence" value="ECO:0007669"/>
    <property type="project" value="TreeGrafter"/>
</dbReference>
<dbReference type="GO" id="GO:0098719">
    <property type="term" value="P:sodium ion import across plasma membrane"/>
    <property type="evidence" value="ECO:0007669"/>
    <property type="project" value="TreeGrafter"/>
</dbReference>
<keyword evidence="4 10" id="KW-0812">Transmembrane</keyword>
<dbReference type="GO" id="GO:0051453">
    <property type="term" value="P:regulation of intracellular pH"/>
    <property type="evidence" value="ECO:0007669"/>
    <property type="project" value="TreeGrafter"/>
</dbReference>
<keyword evidence="13" id="KW-1185">Reference proteome</keyword>
<comment type="function">
    <text evidence="10">Na(+)/H(+) antiporter that extrudes sodium in exchange for external protons.</text>
</comment>
<evidence type="ECO:0000256" key="5">
    <source>
        <dbReference type="ARBA" id="ARBA00022989"/>
    </source>
</evidence>
<evidence type="ECO:0000256" key="2">
    <source>
        <dbReference type="ARBA" id="ARBA00022448"/>
    </source>
</evidence>
<feature type="transmembrane region" description="Helical" evidence="10">
    <location>
        <begin position="87"/>
        <end position="107"/>
    </location>
</feature>
<evidence type="ECO:0000256" key="10">
    <source>
        <dbReference type="RuleBase" id="RU366002"/>
    </source>
</evidence>
<feature type="transmembrane region" description="Helical" evidence="10">
    <location>
        <begin position="272"/>
        <end position="292"/>
    </location>
</feature>
<evidence type="ECO:0000313" key="12">
    <source>
        <dbReference type="EMBL" id="NVN41527.1"/>
    </source>
</evidence>
<feature type="transmembrane region" description="Helical" evidence="10">
    <location>
        <begin position="6"/>
        <end position="26"/>
    </location>
</feature>
<dbReference type="AlphaFoldDB" id="A0A850PAI0"/>
<feature type="transmembrane region" description="Helical" evidence="10">
    <location>
        <begin position="178"/>
        <end position="198"/>
    </location>
</feature>
<reference evidence="12 13" key="1">
    <citation type="submission" date="2020-06" db="EMBL/GenBank/DDBJ databases">
        <title>Description of novel acetic acid bacteria.</title>
        <authorList>
            <person name="Sombolestani A."/>
        </authorList>
    </citation>
    <scope>NUCLEOTIDE SEQUENCE [LARGE SCALE GENOMIC DNA]</scope>
    <source>
        <strain evidence="12 13">LMG 27010</strain>
    </source>
</reference>
<evidence type="ECO:0000313" key="13">
    <source>
        <dbReference type="Proteomes" id="UP000585665"/>
    </source>
</evidence>
<feature type="transmembrane region" description="Helical" evidence="10">
    <location>
        <begin position="153"/>
        <end position="172"/>
    </location>
</feature>
<comment type="caution">
    <text evidence="10">Lacks conserved residue(s) required for the propagation of feature annotation.</text>
</comment>
<evidence type="ECO:0000256" key="3">
    <source>
        <dbReference type="ARBA" id="ARBA00022475"/>
    </source>
</evidence>
<keyword evidence="5 10" id="KW-1133">Transmembrane helix</keyword>
<dbReference type="Gene3D" id="6.10.140.1330">
    <property type="match status" value="1"/>
</dbReference>
<evidence type="ECO:0000256" key="9">
    <source>
        <dbReference type="ARBA" id="ARBA00023201"/>
    </source>
</evidence>
<accession>A0A850PAI0</accession>
<keyword evidence="3" id="KW-1003">Cell membrane</keyword>